<feature type="transmembrane region" description="Helical" evidence="1">
    <location>
        <begin position="92"/>
        <end position="120"/>
    </location>
</feature>
<dbReference type="HOGENOM" id="CLU_1481743_0_0_1"/>
<evidence type="ECO:0000313" key="2">
    <source>
        <dbReference type="EMBL" id="KDQ17020.1"/>
    </source>
</evidence>
<evidence type="ECO:0000256" key="1">
    <source>
        <dbReference type="SAM" id="Phobius"/>
    </source>
</evidence>
<sequence>MRDASLPKKQSGNKKIYLRPQQLRTVHKRGKPAHPSLEPTTEGKVFVGRKQTHAIEYEFKLKQERNADPHFGNVSLSPMRGRGWGERLFRRVGYLGGLCEGAGVGMSILAYGGIALVYSFPNKYTRVRPNPVPVEVAHLNLAFISTCVGLAERRRNSRFDARRVLESLLFVIKAVTSASGCT</sequence>
<dbReference type="InParanoid" id="A0A067MQN1"/>
<name>A0A067MQN1_BOTB1</name>
<dbReference type="AlphaFoldDB" id="A0A067MQN1"/>
<accession>A0A067MQN1</accession>
<reference evidence="3" key="1">
    <citation type="journal article" date="2014" name="Proc. Natl. Acad. Sci. U.S.A.">
        <title>Extensive sampling of basidiomycete genomes demonstrates inadequacy of the white-rot/brown-rot paradigm for wood decay fungi.</title>
        <authorList>
            <person name="Riley R."/>
            <person name="Salamov A.A."/>
            <person name="Brown D.W."/>
            <person name="Nagy L.G."/>
            <person name="Floudas D."/>
            <person name="Held B.W."/>
            <person name="Levasseur A."/>
            <person name="Lombard V."/>
            <person name="Morin E."/>
            <person name="Otillar R."/>
            <person name="Lindquist E.A."/>
            <person name="Sun H."/>
            <person name="LaButti K.M."/>
            <person name="Schmutz J."/>
            <person name="Jabbour D."/>
            <person name="Luo H."/>
            <person name="Baker S.E."/>
            <person name="Pisabarro A.G."/>
            <person name="Walton J.D."/>
            <person name="Blanchette R.A."/>
            <person name="Henrissat B."/>
            <person name="Martin F."/>
            <person name="Cullen D."/>
            <person name="Hibbett D.S."/>
            <person name="Grigoriev I.V."/>
        </authorList>
    </citation>
    <scope>NUCLEOTIDE SEQUENCE [LARGE SCALE GENOMIC DNA]</scope>
    <source>
        <strain evidence="3">FD-172 SS1</strain>
    </source>
</reference>
<keyword evidence="1" id="KW-0812">Transmembrane</keyword>
<keyword evidence="1" id="KW-1133">Transmembrane helix</keyword>
<evidence type="ECO:0000313" key="3">
    <source>
        <dbReference type="Proteomes" id="UP000027195"/>
    </source>
</evidence>
<organism evidence="2 3">
    <name type="scientific">Botryobasidium botryosum (strain FD-172 SS1)</name>
    <dbReference type="NCBI Taxonomy" id="930990"/>
    <lineage>
        <taxon>Eukaryota</taxon>
        <taxon>Fungi</taxon>
        <taxon>Dikarya</taxon>
        <taxon>Basidiomycota</taxon>
        <taxon>Agaricomycotina</taxon>
        <taxon>Agaricomycetes</taxon>
        <taxon>Cantharellales</taxon>
        <taxon>Botryobasidiaceae</taxon>
        <taxon>Botryobasidium</taxon>
    </lineage>
</organism>
<feature type="transmembrane region" description="Helical" evidence="1">
    <location>
        <begin position="132"/>
        <end position="151"/>
    </location>
</feature>
<protein>
    <submittedName>
        <fullName evidence="2">Uncharacterized protein</fullName>
    </submittedName>
</protein>
<dbReference type="EMBL" id="KL198025">
    <property type="protein sequence ID" value="KDQ17020.1"/>
    <property type="molecule type" value="Genomic_DNA"/>
</dbReference>
<keyword evidence="3" id="KW-1185">Reference proteome</keyword>
<gene>
    <name evidence="2" type="ORF">BOTBODRAFT_144336</name>
</gene>
<dbReference type="Proteomes" id="UP000027195">
    <property type="component" value="Unassembled WGS sequence"/>
</dbReference>
<proteinExistence type="predicted"/>
<keyword evidence="1" id="KW-0472">Membrane</keyword>